<dbReference type="AlphaFoldDB" id="A0A444L5V3"/>
<gene>
    <name evidence="1" type="ORF">Metus_0921</name>
</gene>
<reference evidence="1 2" key="1">
    <citation type="submission" date="2018-12" db="EMBL/GenBank/DDBJ databases">
        <title>The complete genome of the methanogenic archaea of the candidate phylum Verstraetearchaeota, obtained from the metagenome of underground thermal water.</title>
        <authorList>
            <person name="Kadnikov V.V."/>
            <person name="Mardanov A.V."/>
            <person name="Beletsky A.V."/>
            <person name="Karnachuk O.V."/>
            <person name="Ravin N.V."/>
        </authorList>
    </citation>
    <scope>NUCLEOTIDE SEQUENCE [LARGE SCALE GENOMIC DNA]</scope>
    <source>
        <strain evidence="1">Ch88</strain>
    </source>
</reference>
<name>A0A444L5V3_METS7</name>
<organism evidence="1 2">
    <name type="scientific">Methanosuratincola subterraneus</name>
    <dbReference type="NCBI Taxonomy" id="2593994"/>
    <lineage>
        <taxon>Archaea</taxon>
        <taxon>Thermoproteota</taxon>
        <taxon>Methanosuratincolia</taxon>
        <taxon>Candidatus Methanomethylicales</taxon>
        <taxon>Candidatus Methanomethylicaceae</taxon>
        <taxon>Candidatus Methanosuratincola (ex Vanwonterghem et al. 2016)</taxon>
    </lineage>
</organism>
<sequence length="456" mass="50544">MKLLEEAGGALEGIFSEMAGIGRMHPCDCISGEFGLGRDELKRCCITGIGPERSEVGMELALRCSEAGEKLLIIDMTGDYTGLVSYIPSLRVYRAGRNFQANPFSASRRGFPELIAASVQAVLKTTRTERFYLERALLLSLSQGEERPKPSDLLERLLQIEAEAHPRQGLSIDSVRNVLWELQAFDRLIPQEVRPPALIDLSKASSIRVGRLAAIDLFLNLGSLDLTGVVIDPADRIFAHDAPEELSEALEASADELARRGALLIIAVSTNSLVPRWITDTLTSEIVCTTVSHGNRQAPERRTQAPCACGSNFGQEPLLIVSRYSDAMQPVRIRRTGFKPVGDDEIEMHMRSLGEDFKMHIEVEKKATLLEKIFADKAMHQTAKELMAMIRGGRVPVDAVSKQRSGTLKRVAKMLSRHFLIIEFADGNGINWYRLTKAGERALDEEECENESEVRV</sequence>
<protein>
    <submittedName>
        <fullName evidence="1">Uncharacterized protein</fullName>
    </submittedName>
</protein>
<dbReference type="EMBL" id="RXGA01000003">
    <property type="protein sequence ID" value="RWX72947.1"/>
    <property type="molecule type" value="Genomic_DNA"/>
</dbReference>
<comment type="caution">
    <text evidence="1">The sequence shown here is derived from an EMBL/GenBank/DDBJ whole genome shotgun (WGS) entry which is preliminary data.</text>
</comment>
<accession>A0A444L5V3</accession>
<proteinExistence type="predicted"/>
<evidence type="ECO:0000313" key="2">
    <source>
        <dbReference type="Proteomes" id="UP000288215"/>
    </source>
</evidence>
<evidence type="ECO:0000313" key="1">
    <source>
        <dbReference type="EMBL" id="RWX72947.1"/>
    </source>
</evidence>
<dbReference type="Proteomes" id="UP000288215">
    <property type="component" value="Unassembled WGS sequence"/>
</dbReference>